<comment type="caution">
    <text evidence="7">The sequence shown here is derived from an EMBL/GenBank/DDBJ whole genome shotgun (WGS) entry which is preliminary data.</text>
</comment>
<dbReference type="PANTHER" id="PTHR24421:SF62">
    <property type="entry name" value="SENSORY TRANSDUCTION HISTIDINE KINASE"/>
    <property type="match status" value="1"/>
</dbReference>
<dbReference type="AlphaFoldDB" id="A0A5N0UPX2"/>
<keyword evidence="5" id="KW-0812">Transmembrane</keyword>
<name>A0A5N0UPX2_9PSEU</name>
<dbReference type="GO" id="GO:0016020">
    <property type="term" value="C:membrane"/>
    <property type="evidence" value="ECO:0007669"/>
    <property type="project" value="InterPro"/>
</dbReference>
<keyword evidence="5" id="KW-1133">Transmembrane helix</keyword>
<accession>A0A5N0UPX2</accession>
<reference evidence="7" key="1">
    <citation type="submission" date="2019-09" db="EMBL/GenBank/DDBJ databases">
        <authorList>
            <person name="Teo W.F.A."/>
            <person name="Duangmal K."/>
        </authorList>
    </citation>
    <scope>NUCLEOTIDE SEQUENCE [LARGE SCALE GENOMIC DNA]</scope>
    <source>
        <strain evidence="7">K81G1</strain>
    </source>
</reference>
<protein>
    <submittedName>
        <fullName evidence="7">Sensor histidine kinase</fullName>
    </submittedName>
</protein>
<dbReference type="PANTHER" id="PTHR24421">
    <property type="entry name" value="NITRATE/NITRITE SENSOR PROTEIN NARX-RELATED"/>
    <property type="match status" value="1"/>
</dbReference>
<keyword evidence="5" id="KW-0472">Membrane</keyword>
<keyword evidence="3" id="KW-0902">Two-component regulatory system</keyword>
<evidence type="ECO:0000313" key="7">
    <source>
        <dbReference type="EMBL" id="KAA9150565.1"/>
    </source>
</evidence>
<dbReference type="EMBL" id="VMNW02000115">
    <property type="protein sequence ID" value="KAA9150565.1"/>
    <property type="molecule type" value="Genomic_DNA"/>
</dbReference>
<evidence type="ECO:0000259" key="6">
    <source>
        <dbReference type="PROSITE" id="PS50109"/>
    </source>
</evidence>
<evidence type="ECO:0000313" key="8">
    <source>
        <dbReference type="Proteomes" id="UP000319769"/>
    </source>
</evidence>
<evidence type="ECO:0000256" key="2">
    <source>
        <dbReference type="ARBA" id="ARBA00022777"/>
    </source>
</evidence>
<evidence type="ECO:0000256" key="5">
    <source>
        <dbReference type="SAM" id="Phobius"/>
    </source>
</evidence>
<feature type="domain" description="Histidine kinase" evidence="6">
    <location>
        <begin position="326"/>
        <end position="409"/>
    </location>
</feature>
<dbReference type="PIRSF" id="PIRSF037434">
    <property type="entry name" value="STHK_ChrS"/>
    <property type="match status" value="1"/>
</dbReference>
<dbReference type="SMART" id="SM00387">
    <property type="entry name" value="HATPase_c"/>
    <property type="match status" value="1"/>
</dbReference>
<dbReference type="Gene3D" id="3.30.565.10">
    <property type="entry name" value="Histidine kinase-like ATPase, C-terminal domain"/>
    <property type="match status" value="1"/>
</dbReference>
<keyword evidence="2 7" id="KW-0418">Kinase</keyword>
<feature type="transmembrane region" description="Helical" evidence="5">
    <location>
        <begin position="134"/>
        <end position="152"/>
    </location>
</feature>
<dbReference type="SUPFAM" id="SSF55874">
    <property type="entry name" value="ATPase domain of HSP90 chaperone/DNA topoisomerase II/histidine kinase"/>
    <property type="match status" value="1"/>
</dbReference>
<dbReference type="Proteomes" id="UP000319769">
    <property type="component" value="Unassembled WGS sequence"/>
</dbReference>
<dbReference type="Pfam" id="PF02518">
    <property type="entry name" value="HATPase_c"/>
    <property type="match status" value="1"/>
</dbReference>
<feature type="transmembrane region" description="Helical" evidence="5">
    <location>
        <begin position="39"/>
        <end position="59"/>
    </location>
</feature>
<dbReference type="GO" id="GO:0046983">
    <property type="term" value="F:protein dimerization activity"/>
    <property type="evidence" value="ECO:0007669"/>
    <property type="project" value="InterPro"/>
</dbReference>
<dbReference type="InterPro" id="IPR011712">
    <property type="entry name" value="Sig_transdc_His_kin_sub3_dim/P"/>
</dbReference>
<keyword evidence="4" id="KW-0175">Coiled coil</keyword>
<evidence type="ECO:0000256" key="3">
    <source>
        <dbReference type="ARBA" id="ARBA00023012"/>
    </source>
</evidence>
<gene>
    <name evidence="7" type="ORF">FPZ12_040850</name>
</gene>
<dbReference type="Pfam" id="PF07730">
    <property type="entry name" value="HisKA_3"/>
    <property type="match status" value="1"/>
</dbReference>
<feature type="coiled-coil region" evidence="4">
    <location>
        <begin position="185"/>
        <end position="212"/>
    </location>
</feature>
<sequence>MGTRESRVGARRVGGRRTAPVPADVPVVEQPVNAWQRWFWLWHVFFAIDYLVTVGLVLAETGSATARTIAVAAITAIALSYPFSARRQLTARGELVFAAAVLLLAAVAILATSAAGFALFAVCPMVFMSAPMPVAVVVVSLMILLPPLSAWLRNGFGDPSMSVLLPITALLIIFSICIGFWFERVLRQSQERAQLIEQLEATRAEVARLSHEAGTSAERERLAREIHDTLAQGFTSILTLLQAVESEWGDEKAMRRHVDLAARTARDNLAEARAMVAALTPSALASGTLEDAVRRQTERLHEESAIEVSFMPGDLPTLGTATEVVLLRAAQEALTNARRHSGASRISVELSAVDGRVRLTVTDDGRGFDPGNPTEGFGLKGMRARAEQVGGTLAVHSGPGTTVTVEVPA</sequence>
<dbReference type="InterPro" id="IPR036890">
    <property type="entry name" value="HATPase_C_sf"/>
</dbReference>
<dbReference type="CDD" id="cd16917">
    <property type="entry name" value="HATPase_UhpB-NarQ-NarX-like"/>
    <property type="match status" value="1"/>
</dbReference>
<evidence type="ECO:0000256" key="1">
    <source>
        <dbReference type="ARBA" id="ARBA00022679"/>
    </source>
</evidence>
<dbReference type="Gene3D" id="1.20.5.1930">
    <property type="match status" value="1"/>
</dbReference>
<feature type="transmembrane region" description="Helical" evidence="5">
    <location>
        <begin position="164"/>
        <end position="182"/>
    </location>
</feature>
<dbReference type="OrthoDB" id="144293at2"/>
<dbReference type="InterPro" id="IPR050482">
    <property type="entry name" value="Sensor_HK_TwoCompSys"/>
</dbReference>
<dbReference type="PROSITE" id="PS50109">
    <property type="entry name" value="HIS_KIN"/>
    <property type="match status" value="1"/>
</dbReference>
<dbReference type="GO" id="GO:0000155">
    <property type="term" value="F:phosphorelay sensor kinase activity"/>
    <property type="evidence" value="ECO:0007669"/>
    <property type="project" value="InterPro"/>
</dbReference>
<dbReference type="InterPro" id="IPR005467">
    <property type="entry name" value="His_kinase_dom"/>
</dbReference>
<feature type="transmembrane region" description="Helical" evidence="5">
    <location>
        <begin position="95"/>
        <end position="122"/>
    </location>
</feature>
<evidence type="ECO:0000256" key="4">
    <source>
        <dbReference type="SAM" id="Coils"/>
    </source>
</evidence>
<organism evidence="7 8">
    <name type="scientific">Amycolatopsis acidicola</name>
    <dbReference type="NCBI Taxonomy" id="2596893"/>
    <lineage>
        <taxon>Bacteria</taxon>
        <taxon>Bacillati</taxon>
        <taxon>Actinomycetota</taxon>
        <taxon>Actinomycetes</taxon>
        <taxon>Pseudonocardiales</taxon>
        <taxon>Pseudonocardiaceae</taxon>
        <taxon>Amycolatopsis</taxon>
    </lineage>
</organism>
<feature type="transmembrane region" description="Helical" evidence="5">
    <location>
        <begin position="66"/>
        <end position="83"/>
    </location>
</feature>
<keyword evidence="8" id="KW-1185">Reference proteome</keyword>
<dbReference type="InterPro" id="IPR017205">
    <property type="entry name" value="Sig_transdc_His_kinase_ChrS"/>
</dbReference>
<proteinExistence type="predicted"/>
<dbReference type="InterPro" id="IPR003594">
    <property type="entry name" value="HATPase_dom"/>
</dbReference>
<keyword evidence="1" id="KW-0808">Transferase</keyword>